<gene>
    <name evidence="1" type="ORF">PGTG_02414</name>
</gene>
<keyword evidence="2" id="KW-1185">Reference proteome</keyword>
<dbReference type="OrthoDB" id="2509500at2759"/>
<dbReference type="InParanoid" id="E3JY28"/>
<dbReference type="GeneID" id="10529220"/>
<dbReference type="RefSeq" id="XP_003321372.1">
    <property type="nucleotide sequence ID" value="XM_003321324.1"/>
</dbReference>
<evidence type="ECO:0000313" key="1">
    <source>
        <dbReference type="EMBL" id="EFP76953.1"/>
    </source>
</evidence>
<protein>
    <submittedName>
        <fullName evidence="1">Uncharacterized protein</fullName>
    </submittedName>
</protein>
<dbReference type="KEGG" id="pgr:PGTG_02414"/>
<reference key="1">
    <citation type="submission" date="2007-01" db="EMBL/GenBank/DDBJ databases">
        <title>The Genome Sequence of Puccinia graminis f. sp. tritici Strain CRL 75-36-700-3.</title>
        <authorList>
            <consortium name="The Broad Institute Genome Sequencing Platform"/>
            <person name="Birren B."/>
            <person name="Lander E."/>
            <person name="Galagan J."/>
            <person name="Nusbaum C."/>
            <person name="Devon K."/>
            <person name="Cuomo C."/>
            <person name="Jaffe D."/>
            <person name="Butler J."/>
            <person name="Alvarez P."/>
            <person name="Gnerre S."/>
            <person name="Grabherr M."/>
            <person name="Mauceli E."/>
            <person name="Brockman W."/>
            <person name="Young S."/>
            <person name="LaButti K."/>
            <person name="Sykes S."/>
            <person name="DeCaprio D."/>
            <person name="Crawford M."/>
            <person name="Koehrsen M."/>
            <person name="Engels R."/>
            <person name="Montgomery P."/>
            <person name="Pearson M."/>
            <person name="Howarth C."/>
            <person name="Larson L."/>
            <person name="White J."/>
            <person name="Zeng Q."/>
            <person name="Kodira C."/>
            <person name="Yandava C."/>
            <person name="Alvarado L."/>
            <person name="O'Leary S."/>
            <person name="Szabo L."/>
            <person name="Dean R."/>
            <person name="Schein J."/>
        </authorList>
    </citation>
    <scope>NUCLEOTIDE SEQUENCE</scope>
    <source>
        <strain>CRL 75-36-700-3</strain>
    </source>
</reference>
<dbReference type="HOGENOM" id="CLU_1571406_0_0_1"/>
<organism evidence="1 2">
    <name type="scientific">Puccinia graminis f. sp. tritici (strain CRL 75-36-700-3 / race SCCL)</name>
    <name type="common">Black stem rust fungus</name>
    <dbReference type="NCBI Taxonomy" id="418459"/>
    <lineage>
        <taxon>Eukaryota</taxon>
        <taxon>Fungi</taxon>
        <taxon>Dikarya</taxon>
        <taxon>Basidiomycota</taxon>
        <taxon>Pucciniomycotina</taxon>
        <taxon>Pucciniomycetes</taxon>
        <taxon>Pucciniales</taxon>
        <taxon>Pucciniaceae</taxon>
        <taxon>Puccinia</taxon>
    </lineage>
</organism>
<evidence type="ECO:0000313" key="2">
    <source>
        <dbReference type="Proteomes" id="UP000008783"/>
    </source>
</evidence>
<name>E3JY28_PUCGT</name>
<reference evidence="2" key="2">
    <citation type="journal article" date="2011" name="Proc. Natl. Acad. Sci. U.S.A.">
        <title>Obligate biotrophy features unraveled by the genomic analysis of rust fungi.</title>
        <authorList>
            <person name="Duplessis S."/>
            <person name="Cuomo C.A."/>
            <person name="Lin Y.-C."/>
            <person name="Aerts A."/>
            <person name="Tisserant E."/>
            <person name="Veneault-Fourrey C."/>
            <person name="Joly D.L."/>
            <person name="Hacquard S."/>
            <person name="Amselem J."/>
            <person name="Cantarel B.L."/>
            <person name="Chiu R."/>
            <person name="Coutinho P.M."/>
            <person name="Feau N."/>
            <person name="Field M."/>
            <person name="Frey P."/>
            <person name="Gelhaye E."/>
            <person name="Goldberg J."/>
            <person name="Grabherr M.G."/>
            <person name="Kodira C.D."/>
            <person name="Kohler A."/>
            <person name="Kuees U."/>
            <person name="Lindquist E.A."/>
            <person name="Lucas S.M."/>
            <person name="Mago R."/>
            <person name="Mauceli E."/>
            <person name="Morin E."/>
            <person name="Murat C."/>
            <person name="Pangilinan J.L."/>
            <person name="Park R."/>
            <person name="Pearson M."/>
            <person name="Quesneville H."/>
            <person name="Rouhier N."/>
            <person name="Sakthikumar S."/>
            <person name="Salamov A.A."/>
            <person name="Schmutz J."/>
            <person name="Selles B."/>
            <person name="Shapiro H."/>
            <person name="Tanguay P."/>
            <person name="Tuskan G.A."/>
            <person name="Henrissat B."/>
            <person name="Van de Peer Y."/>
            <person name="Rouze P."/>
            <person name="Ellis J.G."/>
            <person name="Dodds P.N."/>
            <person name="Schein J.E."/>
            <person name="Zhong S."/>
            <person name="Hamelin R.C."/>
            <person name="Grigoriev I.V."/>
            <person name="Szabo L.J."/>
            <person name="Martin F."/>
        </authorList>
    </citation>
    <scope>NUCLEOTIDE SEQUENCE [LARGE SCALE GENOMIC DNA]</scope>
    <source>
        <strain evidence="2">CRL 75-36-700-3 / race SCCL</strain>
    </source>
</reference>
<dbReference type="AlphaFoldDB" id="E3JY28"/>
<sequence length="170" mass="17988">MAARRLAPNAPCLTRGYEACCSVCTLARMVNATTSRYLLARVSASLSKLRPENPFFSVTTGTMHIFRSIVVLISVSYALAEEDPGPPINPTRFDCPPQHTTAICASGHPETGLKGRAAVRNFMGPTCVGSGFPNCVCCVGGVVIFNGAGEAFVPAEAFGSKKCTISHDHH</sequence>
<dbReference type="EMBL" id="DS178266">
    <property type="protein sequence ID" value="EFP76953.1"/>
    <property type="molecule type" value="Genomic_DNA"/>
</dbReference>
<dbReference type="VEuPathDB" id="FungiDB:PGTG_02414"/>
<proteinExistence type="predicted"/>
<accession>E3JY28</accession>
<dbReference type="Proteomes" id="UP000008783">
    <property type="component" value="Unassembled WGS sequence"/>
</dbReference>